<gene>
    <name evidence="2" type="ORF">SASPL_149091</name>
</gene>
<keyword evidence="3" id="KW-1185">Reference proteome</keyword>
<dbReference type="InterPro" id="IPR046341">
    <property type="entry name" value="SET_dom_sf"/>
</dbReference>
<dbReference type="InterPro" id="IPR050600">
    <property type="entry name" value="SETD3_SETD6_MTase"/>
</dbReference>
<feature type="transmembrane region" description="Helical" evidence="1">
    <location>
        <begin position="12"/>
        <end position="30"/>
    </location>
</feature>
<keyword evidence="1" id="KW-0472">Membrane</keyword>
<proteinExistence type="predicted"/>
<evidence type="ECO:0000313" key="3">
    <source>
        <dbReference type="Proteomes" id="UP000298416"/>
    </source>
</evidence>
<dbReference type="GO" id="GO:0016279">
    <property type="term" value="F:protein-lysine N-methyltransferase activity"/>
    <property type="evidence" value="ECO:0007669"/>
    <property type="project" value="TreeGrafter"/>
</dbReference>
<sequence>MANLELKENRIDLLPFVVVLLIAAHVIAFVNNLPPGIACLLGDEIGEVAKVALLILHEKMLGKKSEWAPYISRLPLRKDMHSSVFWSDEELDMIRQSALYEETLKQKKQIG</sequence>
<accession>A0A8X8Z4Y4</accession>
<evidence type="ECO:0000256" key="1">
    <source>
        <dbReference type="SAM" id="Phobius"/>
    </source>
</evidence>
<dbReference type="SUPFAM" id="SSF82199">
    <property type="entry name" value="SET domain"/>
    <property type="match status" value="1"/>
</dbReference>
<dbReference type="Gene3D" id="3.90.1410.10">
    <property type="entry name" value="set domain protein methyltransferase, domain 1"/>
    <property type="match status" value="1"/>
</dbReference>
<evidence type="ECO:0000313" key="2">
    <source>
        <dbReference type="EMBL" id="KAG6391337.1"/>
    </source>
</evidence>
<dbReference type="AlphaFoldDB" id="A0A8X8Z4Y4"/>
<keyword evidence="1" id="KW-0812">Transmembrane</keyword>
<organism evidence="2">
    <name type="scientific">Salvia splendens</name>
    <name type="common">Scarlet sage</name>
    <dbReference type="NCBI Taxonomy" id="180675"/>
    <lineage>
        <taxon>Eukaryota</taxon>
        <taxon>Viridiplantae</taxon>
        <taxon>Streptophyta</taxon>
        <taxon>Embryophyta</taxon>
        <taxon>Tracheophyta</taxon>
        <taxon>Spermatophyta</taxon>
        <taxon>Magnoliopsida</taxon>
        <taxon>eudicotyledons</taxon>
        <taxon>Gunneridae</taxon>
        <taxon>Pentapetalae</taxon>
        <taxon>asterids</taxon>
        <taxon>lamiids</taxon>
        <taxon>Lamiales</taxon>
        <taxon>Lamiaceae</taxon>
        <taxon>Nepetoideae</taxon>
        <taxon>Mentheae</taxon>
        <taxon>Salviinae</taxon>
        <taxon>Salvia</taxon>
        <taxon>Salvia subgen. Calosphace</taxon>
        <taxon>core Calosphace</taxon>
    </lineage>
</organism>
<comment type="caution">
    <text evidence="2">The sequence shown here is derived from an EMBL/GenBank/DDBJ whole genome shotgun (WGS) entry which is preliminary data.</text>
</comment>
<reference evidence="2" key="1">
    <citation type="submission" date="2018-01" db="EMBL/GenBank/DDBJ databases">
        <authorList>
            <person name="Mao J.F."/>
        </authorList>
    </citation>
    <scope>NUCLEOTIDE SEQUENCE</scope>
    <source>
        <strain evidence="2">Huo1</strain>
        <tissue evidence="2">Leaf</tissue>
    </source>
</reference>
<dbReference type="Proteomes" id="UP000298416">
    <property type="component" value="Unassembled WGS sequence"/>
</dbReference>
<name>A0A8X8Z4Y4_SALSN</name>
<keyword evidence="1" id="KW-1133">Transmembrane helix</keyword>
<dbReference type="EMBL" id="PNBA02000019">
    <property type="protein sequence ID" value="KAG6391337.1"/>
    <property type="molecule type" value="Genomic_DNA"/>
</dbReference>
<protein>
    <submittedName>
        <fullName evidence="2">Uncharacterized protein</fullName>
    </submittedName>
</protein>
<dbReference type="PANTHER" id="PTHR13271:SF134">
    <property type="entry name" value="OS01G0976450 PROTEIN"/>
    <property type="match status" value="1"/>
</dbReference>
<dbReference type="PANTHER" id="PTHR13271">
    <property type="entry name" value="UNCHARACTERIZED PUTATIVE METHYLTRANSFERASE"/>
    <property type="match status" value="1"/>
</dbReference>
<reference evidence="2" key="2">
    <citation type="submission" date="2020-08" db="EMBL/GenBank/DDBJ databases">
        <title>Plant Genome Project.</title>
        <authorList>
            <person name="Zhang R.-G."/>
        </authorList>
    </citation>
    <scope>NUCLEOTIDE SEQUENCE</scope>
    <source>
        <strain evidence="2">Huo1</strain>
        <tissue evidence="2">Leaf</tissue>
    </source>
</reference>